<dbReference type="AlphaFoldDB" id="A0A8J1XWQ8"/>
<dbReference type="InterPro" id="IPR008037">
    <property type="entry name" value="Pacifastin_dom"/>
</dbReference>
<organism evidence="6 7">
    <name type="scientific">Owenia fusiformis</name>
    <name type="common">Polychaete worm</name>
    <dbReference type="NCBI Taxonomy" id="6347"/>
    <lineage>
        <taxon>Eukaryota</taxon>
        <taxon>Metazoa</taxon>
        <taxon>Spiralia</taxon>
        <taxon>Lophotrochozoa</taxon>
        <taxon>Annelida</taxon>
        <taxon>Polychaeta</taxon>
        <taxon>Sedentaria</taxon>
        <taxon>Canalipalpata</taxon>
        <taxon>Sabellida</taxon>
        <taxon>Oweniida</taxon>
        <taxon>Oweniidae</taxon>
        <taxon>Owenia</taxon>
    </lineage>
</organism>
<evidence type="ECO:0000256" key="2">
    <source>
        <dbReference type="ARBA" id="ARBA00022525"/>
    </source>
</evidence>
<comment type="caution">
    <text evidence="6">The sequence shown here is derived from an EMBL/GenBank/DDBJ whole genome shotgun (WGS) entry which is preliminary data.</text>
</comment>
<sequence>MGSMKLIIVVLVVAMVICDAIPAPGRGGGRRGRGRGRQGRQRNRQNRRDIVRENCAGEDDVDKVFKIDCNWCTCSNRPGLAACTMMLCPKPGRRPPVKACGNHTVGEAYFDGCNTCSCTPVGPLCTMRECLDDALIDDESQIPDPDVEEDREKRSISDETIELIRDMEEVEISESKRQKRWTSPFPRKHCHGRKEEWRMSCNTCWCTQQGFPICTMRYCNDDFPFRNKRSTVYSHEHQVKLDLQTRLELLMICGPDREIGDSWNDGCNLCGCTAYGPICTMRYCLSPQLQTENNFENFEI</sequence>
<reference evidence="6" key="1">
    <citation type="submission" date="2022-03" db="EMBL/GenBank/DDBJ databases">
        <authorList>
            <person name="Martin C."/>
        </authorList>
    </citation>
    <scope>NUCLEOTIDE SEQUENCE</scope>
</reference>
<dbReference type="EMBL" id="CAIIXF020000006">
    <property type="protein sequence ID" value="CAH1785776.1"/>
    <property type="molecule type" value="Genomic_DNA"/>
</dbReference>
<evidence type="ECO:0000313" key="7">
    <source>
        <dbReference type="Proteomes" id="UP000749559"/>
    </source>
</evidence>
<proteinExistence type="predicted"/>
<keyword evidence="2" id="KW-0964">Secreted</keyword>
<keyword evidence="3" id="KW-1015">Disulfide bond</keyword>
<comment type="subcellular location">
    <subcellularLocation>
        <location evidence="1">Secreted</location>
    </subcellularLocation>
</comment>
<evidence type="ECO:0000256" key="1">
    <source>
        <dbReference type="ARBA" id="ARBA00004613"/>
    </source>
</evidence>
<dbReference type="GO" id="GO:0030414">
    <property type="term" value="F:peptidase inhibitor activity"/>
    <property type="evidence" value="ECO:0007669"/>
    <property type="project" value="InterPro"/>
</dbReference>
<feature type="chain" id="PRO_5043512634" evidence="5">
    <location>
        <begin position="21"/>
        <end position="300"/>
    </location>
</feature>
<protein>
    <submittedName>
        <fullName evidence="6">Uncharacterized protein</fullName>
    </submittedName>
</protein>
<name>A0A8J1XWQ8_OWEFU</name>
<evidence type="ECO:0000256" key="3">
    <source>
        <dbReference type="ARBA" id="ARBA00023157"/>
    </source>
</evidence>
<evidence type="ECO:0000256" key="5">
    <source>
        <dbReference type="SAM" id="SignalP"/>
    </source>
</evidence>
<dbReference type="GO" id="GO:0005576">
    <property type="term" value="C:extracellular region"/>
    <property type="evidence" value="ECO:0007669"/>
    <property type="project" value="UniProtKB-SubCell"/>
</dbReference>
<dbReference type="OrthoDB" id="10026631at2759"/>
<feature type="signal peptide" evidence="5">
    <location>
        <begin position="1"/>
        <end position="20"/>
    </location>
</feature>
<dbReference type="SUPFAM" id="SSF57283">
    <property type="entry name" value="PMP inhibitors"/>
    <property type="match status" value="2"/>
</dbReference>
<feature type="region of interest" description="Disordered" evidence="4">
    <location>
        <begin position="26"/>
        <end position="46"/>
    </location>
</feature>
<feature type="compositionally biased region" description="Basic residues" evidence="4">
    <location>
        <begin position="28"/>
        <end position="45"/>
    </location>
</feature>
<evidence type="ECO:0000256" key="4">
    <source>
        <dbReference type="SAM" id="MobiDB-lite"/>
    </source>
</evidence>
<dbReference type="InterPro" id="IPR036201">
    <property type="entry name" value="Pacifastin_dom_sf"/>
</dbReference>
<evidence type="ECO:0000313" key="6">
    <source>
        <dbReference type="EMBL" id="CAH1785776.1"/>
    </source>
</evidence>
<accession>A0A8J1XWQ8</accession>
<dbReference type="PROSITE" id="PS51446">
    <property type="entry name" value="PACIFASTIN"/>
    <property type="match status" value="2"/>
</dbReference>
<keyword evidence="7" id="KW-1185">Reference proteome</keyword>
<gene>
    <name evidence="6" type="ORF">OFUS_LOCUS11789</name>
</gene>
<keyword evidence="5" id="KW-0732">Signal</keyword>
<dbReference type="Proteomes" id="UP000749559">
    <property type="component" value="Unassembled WGS sequence"/>
</dbReference>
<dbReference type="Pfam" id="PF05375">
    <property type="entry name" value="Pacifastin_I"/>
    <property type="match status" value="1"/>
</dbReference>